<evidence type="ECO:0000259" key="2">
    <source>
        <dbReference type="PROSITE" id="PS50805"/>
    </source>
</evidence>
<dbReference type="Pfam" id="PF01352">
    <property type="entry name" value="KRAB"/>
    <property type="match status" value="1"/>
</dbReference>
<evidence type="ECO:0000313" key="4">
    <source>
        <dbReference type="Proteomes" id="UP000694380"/>
    </source>
</evidence>
<feature type="domain" description="KRAB" evidence="2">
    <location>
        <begin position="14"/>
        <end position="85"/>
    </location>
</feature>
<keyword evidence="4" id="KW-1185">Reference proteome</keyword>
<dbReference type="CDD" id="cd07765">
    <property type="entry name" value="KRAB_A-box"/>
    <property type="match status" value="1"/>
</dbReference>
<dbReference type="InterPro" id="IPR050169">
    <property type="entry name" value="Krueppel_C2H2_ZnF"/>
</dbReference>
<protein>
    <recommendedName>
        <fullName evidence="2">KRAB domain-containing protein</fullName>
    </recommendedName>
</protein>
<organism evidence="3 4">
    <name type="scientific">Chrysemys picta bellii</name>
    <name type="common">Western painted turtle</name>
    <name type="synonym">Emys bellii</name>
    <dbReference type="NCBI Taxonomy" id="8478"/>
    <lineage>
        <taxon>Eukaryota</taxon>
        <taxon>Metazoa</taxon>
        <taxon>Chordata</taxon>
        <taxon>Craniata</taxon>
        <taxon>Vertebrata</taxon>
        <taxon>Euteleostomi</taxon>
        <taxon>Archelosauria</taxon>
        <taxon>Testudinata</taxon>
        <taxon>Testudines</taxon>
        <taxon>Cryptodira</taxon>
        <taxon>Durocryptodira</taxon>
        <taxon>Testudinoidea</taxon>
        <taxon>Emydidae</taxon>
        <taxon>Chrysemys</taxon>
    </lineage>
</organism>
<dbReference type="Proteomes" id="UP000694380">
    <property type="component" value="Unplaced"/>
</dbReference>
<dbReference type="PROSITE" id="PS50805">
    <property type="entry name" value="KRAB"/>
    <property type="match status" value="1"/>
</dbReference>
<feature type="region of interest" description="Disordered" evidence="1">
    <location>
        <begin position="91"/>
        <end position="119"/>
    </location>
</feature>
<dbReference type="InterPro" id="IPR001909">
    <property type="entry name" value="KRAB"/>
</dbReference>
<evidence type="ECO:0000256" key="1">
    <source>
        <dbReference type="SAM" id="MobiDB-lite"/>
    </source>
</evidence>
<proteinExistence type="predicted"/>
<dbReference type="PANTHER" id="PTHR23232">
    <property type="entry name" value="KRAB DOMAIN C2H2 ZINC FINGER"/>
    <property type="match status" value="1"/>
</dbReference>
<reference evidence="3" key="2">
    <citation type="submission" date="2025-09" db="UniProtKB">
        <authorList>
            <consortium name="Ensembl"/>
        </authorList>
    </citation>
    <scope>IDENTIFICATION</scope>
</reference>
<dbReference type="SUPFAM" id="SSF109640">
    <property type="entry name" value="KRAB domain (Kruppel-associated box)"/>
    <property type="match status" value="1"/>
</dbReference>
<dbReference type="AlphaFoldDB" id="A0A8C3HIK0"/>
<dbReference type="GO" id="GO:0006355">
    <property type="term" value="P:regulation of DNA-templated transcription"/>
    <property type="evidence" value="ECO:0007669"/>
    <property type="project" value="InterPro"/>
</dbReference>
<evidence type="ECO:0000313" key="3">
    <source>
        <dbReference type="Ensembl" id="ENSCPBP00000018614.1"/>
    </source>
</evidence>
<dbReference type="InterPro" id="IPR036051">
    <property type="entry name" value="KRAB_dom_sf"/>
</dbReference>
<dbReference type="SMART" id="SM00349">
    <property type="entry name" value="KRAB"/>
    <property type="match status" value="1"/>
</dbReference>
<reference evidence="3" key="1">
    <citation type="submission" date="2025-08" db="UniProtKB">
        <authorList>
            <consortium name="Ensembl"/>
        </authorList>
    </citation>
    <scope>IDENTIFICATION</scope>
</reference>
<dbReference type="Gene3D" id="6.10.140.140">
    <property type="match status" value="1"/>
</dbReference>
<name>A0A8C3HIK0_CHRPI</name>
<dbReference type="GeneTree" id="ENSGT01040000240533"/>
<dbReference type="Ensembl" id="ENSCPBT00000021962.1">
    <property type="protein sequence ID" value="ENSCPBP00000018614.1"/>
    <property type="gene ID" value="ENSCPBG00000013552.1"/>
</dbReference>
<dbReference type="PANTHER" id="PTHR23232:SF142">
    <property type="entry name" value="GASTRULA ZINC FINGER PROTEIN XLCGF57.1-LIKE-RELATED"/>
    <property type="match status" value="1"/>
</dbReference>
<sequence>LHYIFWQGVPQGLVTFEEVAVYFTQGQGALLGPTQRALYRDVMQENYETVTSLGKGFPSPLLLEAVGSVMFPFLVFLNQLDEPRCHQTPWERDVSLHPTPMGQGSQQGKGDDDSFPSPQLSKGWKQCVDLPVLILTHTQNPCPTPFLGLAPSLGRVPGSAG</sequence>
<accession>A0A8C3HIK0</accession>